<evidence type="ECO:0000313" key="1">
    <source>
        <dbReference type="EMBL" id="KAF7384678.1"/>
    </source>
</evidence>
<proteinExistence type="predicted"/>
<comment type="caution">
    <text evidence="1">The sequence shown here is derived from an EMBL/GenBank/DDBJ whole genome shotgun (WGS) entry which is preliminary data.</text>
</comment>
<protein>
    <submittedName>
        <fullName evidence="1">Uncharacterized protein</fullName>
    </submittedName>
</protein>
<dbReference type="EMBL" id="JACSDZ010000017">
    <property type="protein sequence ID" value="KAF7384678.1"/>
    <property type="molecule type" value="Genomic_DNA"/>
</dbReference>
<sequence>MQQPPSGGIWVGITCVISKSNCKLSDYHYSDSIIFDNTMQVLPGEWLHVSEIPTICKQSKDDQEEDDLPKFISMQFSFVVPPRALLVVVQGYTCISEGGTWEGTLPWRLRSKCTPSVEFRMHSEENRHTPIPPTLLTSNSILPQPSPFDIEKYSDLIATKKQSPRRSVKHRQKSVDVSDSIAVAATYGFQCTKPAVQSSRRWTTDGDDDDRLCTSVTNGRW</sequence>
<gene>
    <name evidence="1" type="ORF">HZH68_014290</name>
</gene>
<dbReference type="AlphaFoldDB" id="A0A834MVN8"/>
<dbReference type="Proteomes" id="UP000617340">
    <property type="component" value="Unassembled WGS sequence"/>
</dbReference>
<keyword evidence="2" id="KW-1185">Reference proteome</keyword>
<name>A0A834MVN8_VESGE</name>
<accession>A0A834MVN8</accession>
<organism evidence="1 2">
    <name type="scientific">Vespula germanica</name>
    <name type="common">German yellow jacket</name>
    <name type="synonym">Paravespula germanica</name>
    <dbReference type="NCBI Taxonomy" id="30212"/>
    <lineage>
        <taxon>Eukaryota</taxon>
        <taxon>Metazoa</taxon>
        <taxon>Ecdysozoa</taxon>
        <taxon>Arthropoda</taxon>
        <taxon>Hexapoda</taxon>
        <taxon>Insecta</taxon>
        <taxon>Pterygota</taxon>
        <taxon>Neoptera</taxon>
        <taxon>Endopterygota</taxon>
        <taxon>Hymenoptera</taxon>
        <taxon>Apocrita</taxon>
        <taxon>Aculeata</taxon>
        <taxon>Vespoidea</taxon>
        <taxon>Vespidae</taxon>
        <taxon>Vespinae</taxon>
        <taxon>Vespula</taxon>
    </lineage>
</organism>
<evidence type="ECO:0000313" key="2">
    <source>
        <dbReference type="Proteomes" id="UP000617340"/>
    </source>
</evidence>
<reference evidence="1" key="1">
    <citation type="journal article" date="2020" name="G3 (Bethesda)">
        <title>High-Quality Assemblies for Three Invasive Social Wasps from the &lt;i&gt;Vespula&lt;/i&gt; Genus.</title>
        <authorList>
            <person name="Harrop T.W.R."/>
            <person name="Guhlin J."/>
            <person name="McLaughlin G.M."/>
            <person name="Permina E."/>
            <person name="Stockwell P."/>
            <person name="Gilligan J."/>
            <person name="Le Lec M.F."/>
            <person name="Gruber M.A.M."/>
            <person name="Quinn O."/>
            <person name="Lovegrove M."/>
            <person name="Duncan E.J."/>
            <person name="Remnant E.J."/>
            <person name="Van Eeckhoven J."/>
            <person name="Graham B."/>
            <person name="Knapp R.A."/>
            <person name="Langford K.W."/>
            <person name="Kronenberg Z."/>
            <person name="Press M.O."/>
            <person name="Eacker S.M."/>
            <person name="Wilson-Rankin E.E."/>
            <person name="Purcell J."/>
            <person name="Lester P.J."/>
            <person name="Dearden P.K."/>
        </authorList>
    </citation>
    <scope>NUCLEOTIDE SEQUENCE</scope>
    <source>
        <strain evidence="1">Linc-1</strain>
    </source>
</reference>